<dbReference type="EMBL" id="JAAMRF010000001">
    <property type="protein sequence ID" value="MBA1272081.1"/>
    <property type="molecule type" value="Genomic_DNA"/>
</dbReference>
<name>A0ABR5YVY6_9GAMM</name>
<proteinExistence type="predicted"/>
<dbReference type="Pfam" id="PF07238">
    <property type="entry name" value="PilZ"/>
    <property type="match status" value="1"/>
</dbReference>
<evidence type="ECO:0000313" key="3">
    <source>
        <dbReference type="EMBL" id="MBA1272081.1"/>
    </source>
</evidence>
<protein>
    <submittedName>
        <fullName evidence="3">PilZ domain-containing protein</fullName>
    </submittedName>
</protein>
<sequence>MLNQRRIERHQLPYYLKVFNRITDKPMGFIGNLSEKGLMLISPYPMLVNARFDMRLKIPGQEGRLRYVDFSATCQWTHEDVTPGSFDSGFALIAPSAEFVGMINALQHYFSFQSFVPTGGSPSPAWREDDGYMEPIESAPTRRAERG</sequence>
<dbReference type="RefSeq" id="WP_181068928.1">
    <property type="nucleotide sequence ID" value="NZ_JAAMRF010000001.1"/>
</dbReference>
<organism evidence="3 4">
    <name type="scientific">Stutzerimonas azotifigens</name>
    <dbReference type="NCBI Taxonomy" id="291995"/>
    <lineage>
        <taxon>Bacteria</taxon>
        <taxon>Pseudomonadati</taxon>
        <taxon>Pseudomonadota</taxon>
        <taxon>Gammaproteobacteria</taxon>
        <taxon>Pseudomonadales</taxon>
        <taxon>Pseudomonadaceae</taxon>
        <taxon>Stutzerimonas</taxon>
    </lineage>
</organism>
<evidence type="ECO:0000313" key="4">
    <source>
        <dbReference type="Proteomes" id="UP000786387"/>
    </source>
</evidence>
<dbReference type="InterPro" id="IPR009875">
    <property type="entry name" value="PilZ_domain"/>
</dbReference>
<evidence type="ECO:0000256" key="1">
    <source>
        <dbReference type="SAM" id="MobiDB-lite"/>
    </source>
</evidence>
<reference evidence="3 4" key="1">
    <citation type="submission" date="2020-02" db="EMBL/GenBank/DDBJ databases">
        <title>Synteny-based analysis reveals conserved mechanism for high triclosan tolerance in Pseudomonas, as well as instances of horizontal transfer.</title>
        <authorList>
            <person name="Mcfarland A.G."/>
            <person name="Bertucci H.K."/>
            <person name="Litmann E."/>
            <person name="Shen J."/>
            <person name="Huttenhower C."/>
            <person name="Hartmann E.M."/>
        </authorList>
    </citation>
    <scope>NUCLEOTIDE SEQUENCE [LARGE SCALE GENOMIC DNA]</scope>
    <source>
        <strain evidence="3 4">115A1</strain>
    </source>
</reference>
<feature type="domain" description="PilZ" evidence="2">
    <location>
        <begin position="4"/>
        <end position="91"/>
    </location>
</feature>
<gene>
    <name evidence="3" type="ORF">G7026_01800</name>
</gene>
<comment type="caution">
    <text evidence="3">The sequence shown here is derived from an EMBL/GenBank/DDBJ whole genome shotgun (WGS) entry which is preliminary data.</text>
</comment>
<feature type="region of interest" description="Disordered" evidence="1">
    <location>
        <begin position="121"/>
        <end position="147"/>
    </location>
</feature>
<dbReference type="Proteomes" id="UP000786387">
    <property type="component" value="Unassembled WGS sequence"/>
</dbReference>
<keyword evidence="4" id="KW-1185">Reference proteome</keyword>
<accession>A0ABR5YVY6</accession>
<evidence type="ECO:0000259" key="2">
    <source>
        <dbReference type="Pfam" id="PF07238"/>
    </source>
</evidence>